<dbReference type="HOGENOM" id="CLU_3436754_0_0_5"/>
<dbReference type="GO" id="GO:0006412">
    <property type="term" value="P:translation"/>
    <property type="evidence" value="ECO:0007669"/>
    <property type="project" value="UniProtKB-UniRule"/>
</dbReference>
<evidence type="ECO:0000313" key="7">
    <source>
        <dbReference type="EMBL" id="AGA64838.1"/>
    </source>
</evidence>
<dbReference type="PANTHER" id="PTHR11560">
    <property type="entry name" value="39S RIBOSOMAL PROTEIN L10, MITOCHONDRIAL"/>
    <property type="match status" value="1"/>
</dbReference>
<dbReference type="Proteomes" id="UP000010799">
    <property type="component" value="Chromosome"/>
</dbReference>
<dbReference type="InterPro" id="IPR043141">
    <property type="entry name" value="Ribosomal_uL10-like_sf"/>
</dbReference>
<dbReference type="PROSITE" id="PS01109">
    <property type="entry name" value="RIBOSOMAL_L10"/>
    <property type="match status" value="1"/>
</dbReference>
<dbReference type="PATRIC" id="fig|1215343.11.peg.872"/>
<gene>
    <name evidence="6" type="primary">rplJ</name>
    <name evidence="7" type="ordered locus">B488_08460</name>
</gene>
<proteinExistence type="inferred from homology"/>
<comment type="similarity">
    <text evidence="2 6">Belongs to the universal ribosomal protein uL10 family.</text>
</comment>
<dbReference type="HAMAP" id="MF_00362">
    <property type="entry name" value="Ribosomal_uL10"/>
    <property type="match status" value="1"/>
</dbReference>
<evidence type="ECO:0000256" key="3">
    <source>
        <dbReference type="ARBA" id="ARBA00022980"/>
    </source>
</evidence>
<keyword evidence="3 6" id="KW-0689">Ribosomal protein</keyword>
<dbReference type="InterPro" id="IPR022973">
    <property type="entry name" value="Ribosomal_uL10_bac"/>
</dbReference>
<evidence type="ECO:0000256" key="1">
    <source>
        <dbReference type="ARBA" id="ARBA00002633"/>
    </source>
</evidence>
<dbReference type="InterPro" id="IPR002363">
    <property type="entry name" value="Ribosomal_uL10_CS_bac"/>
</dbReference>
<protein>
    <recommendedName>
        <fullName evidence="5 6">Large ribosomal subunit protein uL10</fullName>
    </recommendedName>
</protein>
<keyword evidence="6" id="KW-0699">rRNA-binding</keyword>
<dbReference type="NCBIfam" id="NF000955">
    <property type="entry name" value="PRK00099.1-1"/>
    <property type="match status" value="1"/>
</dbReference>
<keyword evidence="4 6" id="KW-0687">Ribonucleoprotein</keyword>
<dbReference type="SUPFAM" id="SSF160369">
    <property type="entry name" value="Ribosomal protein L10-like"/>
    <property type="match status" value="1"/>
</dbReference>
<name>L0EVY8_LIBCB</name>
<dbReference type="eggNOG" id="COG0244">
    <property type="taxonomic scope" value="Bacteria"/>
</dbReference>
<reference evidence="7 8" key="1">
    <citation type="journal article" date="2012" name="Stand. Genomic Sci.">
        <title>Complete genome sequence of Liberibacter crescens BT-1.</title>
        <authorList>
            <person name="Leonard M.T."/>
            <person name="Fagen J.R."/>
            <person name="Davis-Richardson A.G."/>
            <person name="Davis M.J."/>
            <person name="Triplett E.W."/>
        </authorList>
    </citation>
    <scope>NUCLEOTIDE SEQUENCE [LARGE SCALE GENOMIC DNA]</scope>
    <source>
        <strain evidence="7 8">BT-1</strain>
    </source>
</reference>
<keyword evidence="6" id="KW-0694">RNA-binding</keyword>
<dbReference type="CDD" id="cd05797">
    <property type="entry name" value="Ribosomal_L10"/>
    <property type="match status" value="1"/>
</dbReference>
<evidence type="ECO:0000256" key="6">
    <source>
        <dbReference type="HAMAP-Rule" id="MF_00362"/>
    </source>
</evidence>
<organism evidence="7 8">
    <name type="scientific">Liberibacter crescens (strain BT-1)</name>
    <dbReference type="NCBI Taxonomy" id="1215343"/>
    <lineage>
        <taxon>Bacteria</taxon>
        <taxon>Pseudomonadati</taxon>
        <taxon>Pseudomonadota</taxon>
        <taxon>Alphaproteobacteria</taxon>
        <taxon>Hyphomicrobiales</taxon>
        <taxon>Rhizobiaceae</taxon>
        <taxon>Liberibacter</taxon>
    </lineage>
</organism>
<evidence type="ECO:0000313" key="8">
    <source>
        <dbReference type="Proteomes" id="UP000010799"/>
    </source>
</evidence>
<dbReference type="GO" id="GO:0070180">
    <property type="term" value="F:large ribosomal subunit rRNA binding"/>
    <property type="evidence" value="ECO:0007669"/>
    <property type="project" value="UniProtKB-UniRule"/>
</dbReference>
<dbReference type="InterPro" id="IPR047865">
    <property type="entry name" value="Ribosomal_uL10_bac_type"/>
</dbReference>
<accession>L0EVY8</accession>
<dbReference type="EMBL" id="CP003789">
    <property type="protein sequence ID" value="AGA64838.1"/>
    <property type="molecule type" value="Genomic_DNA"/>
</dbReference>
<comment type="subunit">
    <text evidence="6">Part of the ribosomal stalk of the 50S ribosomal subunit. The N-terminus interacts with L11 and the large rRNA to form the base of the stalk. The C-terminus forms an elongated spine to which L12 dimers bind in a sequential fashion forming a multimeric L10(L12)X complex.</text>
</comment>
<sequence>MCCWVCRSIGWRKLKRQEKQKEVMELSKIFNAYGSVVVAHYKGINVAQIKDLRAKMRMAGGCVKVSKNRLVKIAISDTSAKGISGLFKGQSLIIYSSDPVAAPKVAVRFAKDNEKFVVLGGSIGENVLDATSIEEMAMLPSLDELRAKILSAIQMNATKLVRIIKAPSSQVVRVISAYANKSE</sequence>
<evidence type="ECO:0000256" key="2">
    <source>
        <dbReference type="ARBA" id="ARBA00008889"/>
    </source>
</evidence>
<dbReference type="GO" id="GO:0003735">
    <property type="term" value="F:structural constituent of ribosome"/>
    <property type="evidence" value="ECO:0007669"/>
    <property type="project" value="InterPro"/>
</dbReference>
<keyword evidence="8" id="KW-1185">Reference proteome</keyword>
<comment type="function">
    <text evidence="1 6">Forms part of the ribosomal stalk, playing a central role in the interaction of the ribosome with GTP-bound translation factors.</text>
</comment>
<evidence type="ECO:0000256" key="5">
    <source>
        <dbReference type="ARBA" id="ARBA00035202"/>
    </source>
</evidence>
<dbReference type="Gene3D" id="3.30.70.1730">
    <property type="match status" value="1"/>
</dbReference>
<dbReference type="GO" id="GO:0015934">
    <property type="term" value="C:large ribosomal subunit"/>
    <property type="evidence" value="ECO:0007669"/>
    <property type="project" value="InterPro"/>
</dbReference>
<dbReference type="AlphaFoldDB" id="L0EVY8"/>
<dbReference type="STRING" id="1215343.B488_08460"/>
<evidence type="ECO:0000256" key="4">
    <source>
        <dbReference type="ARBA" id="ARBA00023274"/>
    </source>
</evidence>
<dbReference type="KEGG" id="lcc:B488_08460"/>
<dbReference type="InterPro" id="IPR001790">
    <property type="entry name" value="Ribosomal_uL10"/>
</dbReference>
<dbReference type="Pfam" id="PF00466">
    <property type="entry name" value="Ribosomal_L10"/>
    <property type="match status" value="1"/>
</dbReference>
<dbReference type="Gene3D" id="6.10.250.290">
    <property type="match status" value="1"/>
</dbReference>